<evidence type="ECO:0000313" key="11">
    <source>
        <dbReference type="Proteomes" id="UP000030742"/>
    </source>
</evidence>
<dbReference type="GO" id="GO:0005576">
    <property type="term" value="C:extracellular region"/>
    <property type="evidence" value="ECO:0007669"/>
    <property type="project" value="InterPro"/>
</dbReference>
<dbReference type="EMBL" id="KB741168">
    <property type="protein sequence ID" value="ENN73350.1"/>
    <property type="molecule type" value="Genomic_DNA"/>
</dbReference>
<keyword evidence="5" id="KW-0325">Glycoprotein</keyword>
<evidence type="ECO:0000256" key="6">
    <source>
        <dbReference type="SAM" id="MobiDB-lite"/>
    </source>
</evidence>
<dbReference type="PANTHER" id="PTHR23301">
    <property type="entry name" value="CHITIN BINDING PERITROPHIN-A"/>
    <property type="match status" value="1"/>
</dbReference>
<feature type="region of interest" description="Disordered" evidence="6">
    <location>
        <begin position="72"/>
        <end position="158"/>
    </location>
</feature>
<reference evidence="9 11" key="1">
    <citation type="journal article" date="2013" name="Genome Biol.">
        <title>Draft genome of the mountain pine beetle, Dendroctonus ponderosae Hopkins, a major forest pest.</title>
        <authorList>
            <person name="Keeling C.I."/>
            <person name="Yuen M.M."/>
            <person name="Liao N.Y."/>
            <person name="Docking T.R."/>
            <person name="Chan S.K."/>
            <person name="Taylor G.A."/>
            <person name="Palmquist D.L."/>
            <person name="Jackman S.D."/>
            <person name="Nguyen A."/>
            <person name="Li M."/>
            <person name="Henderson H."/>
            <person name="Janes J.K."/>
            <person name="Zhao Y."/>
            <person name="Pandoh P."/>
            <person name="Moore R."/>
            <person name="Sperling F.A."/>
            <person name="Huber D.P."/>
            <person name="Birol I."/>
            <person name="Jones S.J."/>
            <person name="Bohlmann J."/>
        </authorList>
    </citation>
    <scope>NUCLEOTIDE SEQUENCE</scope>
</reference>
<keyword evidence="2 7" id="KW-0732">Signal</keyword>
<evidence type="ECO:0000256" key="2">
    <source>
        <dbReference type="ARBA" id="ARBA00022729"/>
    </source>
</evidence>
<dbReference type="EMBL" id="KB632313">
    <property type="protein sequence ID" value="ERL92155.1"/>
    <property type="molecule type" value="Genomic_DNA"/>
</dbReference>
<keyword evidence="1" id="KW-0147">Chitin-binding</keyword>
<accession>N6TVM8</accession>
<evidence type="ECO:0000313" key="10">
    <source>
        <dbReference type="EMBL" id="ERL92155.1"/>
    </source>
</evidence>
<dbReference type="SMART" id="SM00494">
    <property type="entry name" value="ChtBD2"/>
    <property type="match status" value="1"/>
</dbReference>
<evidence type="ECO:0000256" key="3">
    <source>
        <dbReference type="ARBA" id="ARBA00022737"/>
    </source>
</evidence>
<dbReference type="AlphaFoldDB" id="N6TVM8"/>
<gene>
    <name evidence="10" type="ORF">D910_09475</name>
    <name evidence="9" type="ORF">YQE_10030</name>
</gene>
<evidence type="ECO:0000256" key="4">
    <source>
        <dbReference type="ARBA" id="ARBA00023157"/>
    </source>
</evidence>
<keyword evidence="3" id="KW-0677">Repeat</keyword>
<evidence type="ECO:0000256" key="1">
    <source>
        <dbReference type="ARBA" id="ARBA00022669"/>
    </source>
</evidence>
<evidence type="ECO:0000259" key="8">
    <source>
        <dbReference type="PROSITE" id="PS50940"/>
    </source>
</evidence>
<sequence length="176" mass="19457">MEFTIILLFCSTAPCPADGTAIVFFADDDCSKYWECANGIGYQFTCPSNLNWNPESLTCDYANRAGCTGFGWSTTTTRRPSPTTNTPPRTTNTPTRTTPTTTAQTTTTPTTTAAPITTRRTTLTTTPSTTPSTTPTPTPTTVKPKPTTRVPEPTTEAPGDDCRWWWWWAPWKCRRE</sequence>
<dbReference type="Pfam" id="PF01607">
    <property type="entry name" value="CBM_14"/>
    <property type="match status" value="1"/>
</dbReference>
<dbReference type="GO" id="GO:0008061">
    <property type="term" value="F:chitin binding"/>
    <property type="evidence" value="ECO:0007669"/>
    <property type="project" value="UniProtKB-KW"/>
</dbReference>
<dbReference type="OrthoDB" id="6020543at2759"/>
<evidence type="ECO:0000313" key="9">
    <source>
        <dbReference type="EMBL" id="ENN73350.1"/>
    </source>
</evidence>
<dbReference type="Proteomes" id="UP000030742">
    <property type="component" value="Unassembled WGS sequence"/>
</dbReference>
<dbReference type="InterPro" id="IPR002557">
    <property type="entry name" value="Chitin-bd_dom"/>
</dbReference>
<dbReference type="Gene3D" id="2.170.140.10">
    <property type="entry name" value="Chitin binding domain"/>
    <property type="match status" value="1"/>
</dbReference>
<dbReference type="PROSITE" id="PS50940">
    <property type="entry name" value="CHIT_BIND_II"/>
    <property type="match status" value="1"/>
</dbReference>
<protein>
    <recommendedName>
        <fullName evidence="8">Chitin-binding type-2 domain-containing protein</fullName>
    </recommendedName>
</protein>
<feature type="non-terminal residue" evidence="9">
    <location>
        <position position="1"/>
    </location>
</feature>
<feature type="domain" description="Chitin-binding type-2" evidence="8">
    <location>
        <begin position="12"/>
        <end position="69"/>
    </location>
</feature>
<dbReference type="InterPro" id="IPR051940">
    <property type="entry name" value="Chitin_bind-dev_reg"/>
</dbReference>
<organism evidence="9">
    <name type="scientific">Dendroctonus ponderosae</name>
    <name type="common">Mountain pine beetle</name>
    <dbReference type="NCBI Taxonomy" id="77166"/>
    <lineage>
        <taxon>Eukaryota</taxon>
        <taxon>Metazoa</taxon>
        <taxon>Ecdysozoa</taxon>
        <taxon>Arthropoda</taxon>
        <taxon>Hexapoda</taxon>
        <taxon>Insecta</taxon>
        <taxon>Pterygota</taxon>
        <taxon>Neoptera</taxon>
        <taxon>Endopterygota</taxon>
        <taxon>Coleoptera</taxon>
        <taxon>Polyphaga</taxon>
        <taxon>Cucujiformia</taxon>
        <taxon>Curculionidae</taxon>
        <taxon>Scolytinae</taxon>
        <taxon>Dendroctonus</taxon>
    </lineage>
</organism>
<feature type="signal peptide" evidence="7">
    <location>
        <begin position="1"/>
        <end position="19"/>
    </location>
</feature>
<keyword evidence="4" id="KW-1015">Disulfide bond</keyword>
<evidence type="ECO:0000256" key="5">
    <source>
        <dbReference type="ARBA" id="ARBA00023180"/>
    </source>
</evidence>
<name>N6TVM8_DENPD</name>
<feature type="chain" id="PRO_5009707672" description="Chitin-binding type-2 domain-containing protein" evidence="7">
    <location>
        <begin position="20"/>
        <end position="176"/>
    </location>
</feature>
<dbReference type="PANTHER" id="PTHR23301:SF0">
    <property type="entry name" value="CHITIN-BINDING TYPE-2 DOMAIN-CONTAINING PROTEIN-RELATED"/>
    <property type="match status" value="1"/>
</dbReference>
<dbReference type="HOGENOM" id="CLU_1526766_0_0_1"/>
<proteinExistence type="predicted"/>
<dbReference type="SUPFAM" id="SSF57625">
    <property type="entry name" value="Invertebrate chitin-binding proteins"/>
    <property type="match status" value="1"/>
</dbReference>
<feature type="compositionally biased region" description="Low complexity" evidence="6">
    <location>
        <begin position="73"/>
        <end position="157"/>
    </location>
</feature>
<evidence type="ECO:0000256" key="7">
    <source>
        <dbReference type="SAM" id="SignalP"/>
    </source>
</evidence>
<dbReference type="InterPro" id="IPR036508">
    <property type="entry name" value="Chitin-bd_dom_sf"/>
</dbReference>